<sequence>MHKVIHSSNVGFLYPKQFRCKVDLDAQRGHGRPCKNRAKCKYRHRGEMNPVPDGAYVFIQAHQDQFNKFFKEFSDGSEKTKWINIFIGARRAEFDKFLKEKGILHKSNDDSDVDEKTDVKEEPENSD</sequence>
<keyword evidence="1" id="KW-0862">Zinc</keyword>
<reference evidence="4 5" key="1">
    <citation type="journal article" date="2019" name="Sci. Rep.">
        <title>A multi-omics analysis of the grapevine pathogen Lasiodiplodia theobromae reveals that temperature affects the expression of virulence- and pathogenicity-related genes.</title>
        <authorList>
            <person name="Felix C."/>
            <person name="Meneses R."/>
            <person name="Goncalves M.F.M."/>
            <person name="Tilleman L."/>
            <person name="Duarte A.S."/>
            <person name="Jorrin-Novo J.V."/>
            <person name="Van de Peer Y."/>
            <person name="Deforce D."/>
            <person name="Van Nieuwerburgh F."/>
            <person name="Esteves A.C."/>
            <person name="Alves A."/>
        </authorList>
    </citation>
    <scope>NUCLEOTIDE SEQUENCE [LARGE SCALE GENOMIC DNA]</scope>
    <source>
        <strain evidence="4 5">LA-SOL3</strain>
    </source>
</reference>
<gene>
    <name evidence="4" type="ORF">DBV05_g1791</name>
</gene>
<comment type="caution">
    <text evidence="4">The sequence shown here is derived from an EMBL/GenBank/DDBJ whole genome shotgun (WGS) entry which is preliminary data.</text>
</comment>
<feature type="domain" description="C3H1-type" evidence="3">
    <location>
        <begin position="14"/>
        <end position="47"/>
    </location>
</feature>
<feature type="zinc finger region" description="C3H1-type" evidence="1">
    <location>
        <begin position="14"/>
        <end position="47"/>
    </location>
</feature>
<evidence type="ECO:0000256" key="1">
    <source>
        <dbReference type="PROSITE-ProRule" id="PRU00723"/>
    </source>
</evidence>
<dbReference type="InterPro" id="IPR000571">
    <property type="entry name" value="Znf_CCCH"/>
</dbReference>
<keyword evidence="1" id="KW-0863">Zinc-finger</keyword>
<protein>
    <recommendedName>
        <fullName evidence="3">C3H1-type domain-containing protein</fullName>
    </recommendedName>
</protein>
<evidence type="ECO:0000259" key="3">
    <source>
        <dbReference type="PROSITE" id="PS50103"/>
    </source>
</evidence>
<evidence type="ECO:0000313" key="5">
    <source>
        <dbReference type="Proteomes" id="UP000325902"/>
    </source>
</evidence>
<accession>A0A5N5DP01</accession>
<evidence type="ECO:0000313" key="4">
    <source>
        <dbReference type="EMBL" id="KAB2579645.1"/>
    </source>
</evidence>
<feature type="region of interest" description="Disordered" evidence="2">
    <location>
        <begin position="106"/>
        <end position="127"/>
    </location>
</feature>
<keyword evidence="5" id="KW-1185">Reference proteome</keyword>
<dbReference type="GO" id="GO:0008270">
    <property type="term" value="F:zinc ion binding"/>
    <property type="evidence" value="ECO:0007669"/>
    <property type="project" value="UniProtKB-KW"/>
</dbReference>
<keyword evidence="1" id="KW-0479">Metal-binding</keyword>
<dbReference type="EMBL" id="VCHE01000006">
    <property type="protein sequence ID" value="KAB2579645.1"/>
    <property type="molecule type" value="Genomic_DNA"/>
</dbReference>
<proteinExistence type="predicted"/>
<name>A0A5N5DP01_9PEZI</name>
<dbReference type="AlphaFoldDB" id="A0A5N5DP01"/>
<dbReference type="PROSITE" id="PS50103">
    <property type="entry name" value="ZF_C3H1"/>
    <property type="match status" value="1"/>
</dbReference>
<evidence type="ECO:0000256" key="2">
    <source>
        <dbReference type="SAM" id="MobiDB-lite"/>
    </source>
</evidence>
<organism evidence="4 5">
    <name type="scientific">Lasiodiplodia theobromae</name>
    <dbReference type="NCBI Taxonomy" id="45133"/>
    <lineage>
        <taxon>Eukaryota</taxon>
        <taxon>Fungi</taxon>
        <taxon>Dikarya</taxon>
        <taxon>Ascomycota</taxon>
        <taxon>Pezizomycotina</taxon>
        <taxon>Dothideomycetes</taxon>
        <taxon>Dothideomycetes incertae sedis</taxon>
        <taxon>Botryosphaeriales</taxon>
        <taxon>Botryosphaeriaceae</taxon>
        <taxon>Lasiodiplodia</taxon>
    </lineage>
</organism>
<dbReference type="Proteomes" id="UP000325902">
    <property type="component" value="Unassembled WGS sequence"/>
</dbReference>